<keyword evidence="3 7" id="KW-0808">Transferase</keyword>
<evidence type="ECO:0000313" key="7">
    <source>
        <dbReference type="EMBL" id="HIS91730.1"/>
    </source>
</evidence>
<dbReference type="Proteomes" id="UP000824140">
    <property type="component" value="Unassembled WGS sequence"/>
</dbReference>
<evidence type="ECO:0000256" key="4">
    <source>
        <dbReference type="ARBA" id="ARBA00022741"/>
    </source>
</evidence>
<dbReference type="EMBL" id="DVJN01000036">
    <property type="protein sequence ID" value="HIS91730.1"/>
    <property type="molecule type" value="Genomic_DNA"/>
</dbReference>
<dbReference type="CDD" id="cd02023">
    <property type="entry name" value="UMPK"/>
    <property type="match status" value="1"/>
</dbReference>
<dbReference type="EC" id="2.7.1.48" evidence="2"/>
<reference evidence="7" key="1">
    <citation type="submission" date="2020-10" db="EMBL/GenBank/DDBJ databases">
        <authorList>
            <person name="Gilroy R."/>
        </authorList>
    </citation>
    <scope>NUCLEOTIDE SEQUENCE</scope>
    <source>
        <strain evidence="7">13766</strain>
    </source>
</reference>
<comment type="pathway">
    <text evidence="1">Pyrimidine metabolism; UMP biosynthesis via salvage pathway; UMP from uridine: step 1/1.</text>
</comment>
<dbReference type="InterPro" id="IPR000764">
    <property type="entry name" value="Uridine_kinase-like"/>
</dbReference>
<dbReference type="Pfam" id="PF00485">
    <property type="entry name" value="PRK"/>
    <property type="match status" value="1"/>
</dbReference>
<dbReference type="Gene3D" id="3.40.50.300">
    <property type="entry name" value="P-loop containing nucleotide triphosphate hydrolases"/>
    <property type="match status" value="1"/>
</dbReference>
<evidence type="ECO:0000256" key="5">
    <source>
        <dbReference type="ARBA" id="ARBA00022777"/>
    </source>
</evidence>
<organism evidence="7 8">
    <name type="scientific">Candidatus Alectryocaccomicrobium excrementavium</name>
    <dbReference type="NCBI Taxonomy" id="2840668"/>
    <lineage>
        <taxon>Bacteria</taxon>
        <taxon>Bacillati</taxon>
        <taxon>Bacillota</taxon>
        <taxon>Clostridia</taxon>
        <taxon>Candidatus Alectryocaccomicrobium</taxon>
    </lineage>
</organism>
<dbReference type="GO" id="GO:0004849">
    <property type="term" value="F:uridine kinase activity"/>
    <property type="evidence" value="ECO:0007669"/>
    <property type="project" value="UniProtKB-EC"/>
</dbReference>
<keyword evidence="5 7" id="KW-0418">Kinase</keyword>
<dbReference type="GO" id="GO:0005524">
    <property type="term" value="F:ATP binding"/>
    <property type="evidence" value="ECO:0007669"/>
    <property type="project" value="InterPro"/>
</dbReference>
<reference evidence="7" key="2">
    <citation type="journal article" date="2021" name="PeerJ">
        <title>Extensive microbial diversity within the chicken gut microbiome revealed by metagenomics and culture.</title>
        <authorList>
            <person name="Gilroy R."/>
            <person name="Ravi A."/>
            <person name="Getino M."/>
            <person name="Pursley I."/>
            <person name="Horton D.L."/>
            <person name="Alikhan N.F."/>
            <person name="Baker D."/>
            <person name="Gharbi K."/>
            <person name="Hall N."/>
            <person name="Watson M."/>
            <person name="Adriaenssens E.M."/>
            <person name="Foster-Nyarko E."/>
            <person name="Jarju S."/>
            <person name="Secka A."/>
            <person name="Antonio M."/>
            <person name="Oren A."/>
            <person name="Chaudhuri R.R."/>
            <person name="La Ragione R."/>
            <person name="Hildebrand F."/>
            <person name="Pallen M.J."/>
        </authorList>
    </citation>
    <scope>NUCLEOTIDE SEQUENCE</scope>
    <source>
        <strain evidence="7">13766</strain>
    </source>
</reference>
<dbReference type="NCBIfam" id="NF004018">
    <property type="entry name" value="PRK05480.1"/>
    <property type="match status" value="1"/>
</dbReference>
<protein>
    <recommendedName>
        <fullName evidence="2">uridine/cytidine kinase</fullName>
        <ecNumber evidence="2">2.7.1.48</ecNumber>
    </recommendedName>
</protein>
<evidence type="ECO:0000256" key="2">
    <source>
        <dbReference type="ARBA" id="ARBA00012137"/>
    </source>
</evidence>
<proteinExistence type="predicted"/>
<gene>
    <name evidence="7" type="primary">udk</name>
    <name evidence="7" type="ORF">IAA84_01795</name>
</gene>
<dbReference type="PANTHER" id="PTHR10285">
    <property type="entry name" value="URIDINE KINASE"/>
    <property type="match status" value="1"/>
</dbReference>
<evidence type="ECO:0000259" key="6">
    <source>
        <dbReference type="Pfam" id="PF00485"/>
    </source>
</evidence>
<dbReference type="PRINTS" id="PR00988">
    <property type="entry name" value="URIDINKINASE"/>
</dbReference>
<evidence type="ECO:0000313" key="8">
    <source>
        <dbReference type="Proteomes" id="UP000824140"/>
    </source>
</evidence>
<sequence>MLIIGICGASGSGKSTLARELARRIHQPCVLLRQDAYYHDHPELTFEERRALNFDEPASFDHDALYQDLLALQSGEPIQEKDYDFALHRRCDTQTWLQPADVAIVEGIHAFYDPRVRAMMDLKLFVQVDPDICLLRRIRRDIRDRGRDVDDISRQYLGTVKPMYERHIRNYVNFADVIVAHGGKNQKIVEILGHYINTRLIPAGNAGNPSE</sequence>
<dbReference type="InterPro" id="IPR006083">
    <property type="entry name" value="PRK/URK"/>
</dbReference>
<keyword evidence="4" id="KW-0547">Nucleotide-binding</keyword>
<dbReference type="AlphaFoldDB" id="A0A9D1FZF4"/>
<evidence type="ECO:0000256" key="1">
    <source>
        <dbReference type="ARBA" id="ARBA00004690"/>
    </source>
</evidence>
<evidence type="ECO:0000256" key="3">
    <source>
        <dbReference type="ARBA" id="ARBA00022679"/>
    </source>
</evidence>
<name>A0A9D1FZF4_9FIRM</name>
<accession>A0A9D1FZF4</accession>
<dbReference type="SUPFAM" id="SSF52540">
    <property type="entry name" value="P-loop containing nucleoside triphosphate hydrolases"/>
    <property type="match status" value="1"/>
</dbReference>
<comment type="caution">
    <text evidence="7">The sequence shown here is derived from an EMBL/GenBank/DDBJ whole genome shotgun (WGS) entry which is preliminary data.</text>
</comment>
<feature type="domain" description="Phosphoribulokinase/uridine kinase" evidence="6">
    <location>
        <begin position="3"/>
        <end position="185"/>
    </location>
</feature>
<dbReference type="InterPro" id="IPR027417">
    <property type="entry name" value="P-loop_NTPase"/>
</dbReference>